<proteinExistence type="predicted"/>
<evidence type="ECO:0000256" key="1">
    <source>
        <dbReference type="SAM" id="Phobius"/>
    </source>
</evidence>
<keyword evidence="3" id="KW-1185">Reference proteome</keyword>
<protein>
    <submittedName>
        <fullName evidence="2">Trp biosynthesis-associated membrane protein</fullName>
    </submittedName>
</protein>
<dbReference type="Proteomes" id="UP001597260">
    <property type="component" value="Unassembled WGS sequence"/>
</dbReference>
<dbReference type="Pfam" id="PF09534">
    <property type="entry name" value="Trp_oprn_chp"/>
    <property type="match status" value="1"/>
</dbReference>
<accession>A0ABW3YNK5</accession>
<keyword evidence="1" id="KW-0812">Transmembrane</keyword>
<feature type="transmembrane region" description="Helical" evidence="1">
    <location>
        <begin position="124"/>
        <end position="144"/>
    </location>
</feature>
<organism evidence="2 3">
    <name type="scientific">Micromonospora sonneratiae</name>
    <dbReference type="NCBI Taxonomy" id="1184706"/>
    <lineage>
        <taxon>Bacteria</taxon>
        <taxon>Bacillati</taxon>
        <taxon>Actinomycetota</taxon>
        <taxon>Actinomycetes</taxon>
        <taxon>Micromonosporales</taxon>
        <taxon>Micromonosporaceae</taxon>
        <taxon>Micromonospora</taxon>
    </lineage>
</organism>
<name>A0ABW3YNK5_9ACTN</name>
<dbReference type="EMBL" id="JBHTMP010000062">
    <property type="protein sequence ID" value="MFD1324945.1"/>
    <property type="molecule type" value="Genomic_DNA"/>
</dbReference>
<evidence type="ECO:0000313" key="2">
    <source>
        <dbReference type="EMBL" id="MFD1324945.1"/>
    </source>
</evidence>
<reference evidence="3" key="1">
    <citation type="journal article" date="2019" name="Int. J. Syst. Evol. Microbiol.">
        <title>The Global Catalogue of Microorganisms (GCM) 10K type strain sequencing project: providing services to taxonomists for standard genome sequencing and annotation.</title>
        <authorList>
            <consortium name="The Broad Institute Genomics Platform"/>
            <consortium name="The Broad Institute Genome Sequencing Center for Infectious Disease"/>
            <person name="Wu L."/>
            <person name="Ma J."/>
        </authorList>
    </citation>
    <scope>NUCLEOTIDE SEQUENCE [LARGE SCALE GENOMIC DNA]</scope>
    <source>
        <strain evidence="3">JCM 31037</strain>
    </source>
</reference>
<evidence type="ECO:0000313" key="3">
    <source>
        <dbReference type="Proteomes" id="UP001597260"/>
    </source>
</evidence>
<gene>
    <name evidence="2" type="ORF">ACFQ4H_28055</name>
</gene>
<comment type="caution">
    <text evidence="2">The sequence shown here is derived from an EMBL/GenBank/DDBJ whole genome shotgun (WGS) entry which is preliminary data.</text>
</comment>
<keyword evidence="1" id="KW-1133">Transmembrane helix</keyword>
<feature type="transmembrane region" description="Helical" evidence="1">
    <location>
        <begin position="92"/>
        <end position="112"/>
    </location>
</feature>
<feature type="transmembrane region" description="Helical" evidence="1">
    <location>
        <begin position="21"/>
        <end position="42"/>
    </location>
</feature>
<sequence>MSEARASEVDEVRAGRRQLTLAVLLCLAGAGLAVFAATRTWVVELTVRPEPLPALREPRTGSELLPWLSALAVVGLAGTGAVLATRGMGRRLLGGLLLLIGLSVTAGGGYGAAGLVHGDVDPQWPGLCVLGGLLAAAGGAITMVRGRNWPAMGARYERRTAGTPVVAERSPVEGDHRVAARRTVEAWDALDRGEDPTAG</sequence>
<dbReference type="InterPro" id="IPR019051">
    <property type="entry name" value="Trp_biosyn_TM_oprn/chp"/>
</dbReference>
<keyword evidence="1" id="KW-0472">Membrane</keyword>
<dbReference type="RefSeq" id="WP_377576425.1">
    <property type="nucleotide sequence ID" value="NZ_JBHTMP010000062.1"/>
</dbReference>
<feature type="transmembrane region" description="Helical" evidence="1">
    <location>
        <begin position="64"/>
        <end position="85"/>
    </location>
</feature>